<dbReference type="InterPro" id="IPR012337">
    <property type="entry name" value="RNaseH-like_sf"/>
</dbReference>
<evidence type="ECO:0000313" key="4">
    <source>
        <dbReference type="EMBL" id="KAL0061416.1"/>
    </source>
</evidence>
<dbReference type="Pfam" id="PF24764">
    <property type="entry name" value="rva_4"/>
    <property type="match status" value="1"/>
</dbReference>
<dbReference type="PANTHER" id="PTHR46791">
    <property type="entry name" value="EXPRESSED PROTEIN"/>
    <property type="match status" value="1"/>
</dbReference>
<comment type="caution">
    <text evidence="4">The sequence shown here is derived from an EMBL/GenBank/DDBJ whole genome shotgun (WGS) entry which is preliminary data.</text>
</comment>
<dbReference type="InterPro" id="IPR058913">
    <property type="entry name" value="Integrase_dom_put"/>
</dbReference>
<keyword evidence="1" id="KW-0694">RNA-binding</keyword>
<name>A0ABR2ZIA4_9AGAR</name>
<protein>
    <recommendedName>
        <fullName evidence="3">Integrase catalytic domain-containing protein</fullName>
    </recommendedName>
</protein>
<evidence type="ECO:0000259" key="3">
    <source>
        <dbReference type="PROSITE" id="PS50994"/>
    </source>
</evidence>
<feature type="domain" description="Integrase catalytic" evidence="3">
    <location>
        <begin position="271"/>
        <end position="454"/>
    </location>
</feature>
<keyword evidence="5" id="KW-1185">Reference proteome</keyword>
<sequence length="570" mass="65450">MEQQQRSELLDSFRNRHQEFVDTIKLVNNLDGSEVFLIQLFGDNLEDFREAVEQNQSAFSDEAEWQQLRQNLQLMIIDLRLIYQRACESTHHGRPVIVETVSDGGRGRPRTVINAEFLAWAYTQRTTSGIAHFLGLSRTTVRKALLEHGIVQPGRNPFPERNSGRDEEEDPGEEEDFLDIGQPAEGTPSQPGTSESSASSGYLSLMTDEVLDLTLIDLRNHFPKAGIKTLQGMLRSVGHIVQNERIRQSLIRIDPVHRVFDRVRIKRRKYRVPGPNFLWHHDGHHALIRWGIVIHGFIDGYSRLITALRASNNNTSSTVLLLFYAAILIYGVPDRLRGDHGVENVWVAAFMEFAKGQGRGSYLWGRSVHNTRIERLWSDVRNNITSTWDTRFTDLELNCGLDHENPNHKWLLQYLFLDVINDEMTFWYNSWNQHKIAMKDGPSRSPEEMFGFDMLACGYRGVNIESIPMDEEELEVFGVDWEGLHDEQLLRELRKNYGNEESSSWVGRNGPPPKTNNVVVDPPPSILTETELAALFHHLELLPRSSQREHVQALWVYGLAFAHGLRPDDF</sequence>
<reference evidence="4 5" key="1">
    <citation type="submission" date="2024-05" db="EMBL/GenBank/DDBJ databases">
        <title>A draft genome resource for the thread blight pathogen Marasmius tenuissimus strain MS-2.</title>
        <authorList>
            <person name="Yulfo-Soto G.E."/>
            <person name="Baruah I.K."/>
            <person name="Amoako-Attah I."/>
            <person name="Bukari Y."/>
            <person name="Meinhardt L.W."/>
            <person name="Bailey B.A."/>
            <person name="Cohen S.P."/>
        </authorList>
    </citation>
    <scope>NUCLEOTIDE SEQUENCE [LARGE SCALE GENOMIC DNA]</scope>
    <source>
        <strain evidence="4 5">MS-2</strain>
    </source>
</reference>
<dbReference type="SUPFAM" id="SSF53098">
    <property type="entry name" value="Ribonuclease H-like"/>
    <property type="match status" value="1"/>
</dbReference>
<accession>A0ABR2ZIA4</accession>
<gene>
    <name evidence="4" type="ORF">AAF712_011761</name>
</gene>
<proteinExistence type="predicted"/>
<feature type="compositionally biased region" description="Acidic residues" evidence="2">
    <location>
        <begin position="166"/>
        <end position="178"/>
    </location>
</feature>
<feature type="region of interest" description="Disordered" evidence="2">
    <location>
        <begin position="500"/>
        <end position="520"/>
    </location>
</feature>
<dbReference type="Proteomes" id="UP001437256">
    <property type="component" value="Unassembled WGS sequence"/>
</dbReference>
<organism evidence="4 5">
    <name type="scientific">Marasmius tenuissimus</name>
    <dbReference type="NCBI Taxonomy" id="585030"/>
    <lineage>
        <taxon>Eukaryota</taxon>
        <taxon>Fungi</taxon>
        <taxon>Dikarya</taxon>
        <taxon>Basidiomycota</taxon>
        <taxon>Agaricomycotina</taxon>
        <taxon>Agaricomycetes</taxon>
        <taxon>Agaricomycetidae</taxon>
        <taxon>Agaricales</taxon>
        <taxon>Marasmiineae</taxon>
        <taxon>Marasmiaceae</taxon>
        <taxon>Marasmius</taxon>
    </lineage>
</organism>
<dbReference type="EMBL" id="JBBXMP010000136">
    <property type="protein sequence ID" value="KAL0061416.1"/>
    <property type="molecule type" value="Genomic_DNA"/>
</dbReference>
<dbReference type="InterPro" id="IPR001584">
    <property type="entry name" value="Integrase_cat-core"/>
</dbReference>
<feature type="region of interest" description="Disordered" evidence="2">
    <location>
        <begin position="148"/>
        <end position="200"/>
    </location>
</feature>
<feature type="compositionally biased region" description="Low complexity" evidence="2">
    <location>
        <begin position="189"/>
        <end position="200"/>
    </location>
</feature>
<evidence type="ECO:0000256" key="2">
    <source>
        <dbReference type="SAM" id="MobiDB-lite"/>
    </source>
</evidence>
<dbReference type="PROSITE" id="PS50994">
    <property type="entry name" value="INTEGRASE"/>
    <property type="match status" value="1"/>
</dbReference>
<evidence type="ECO:0000313" key="5">
    <source>
        <dbReference type="Proteomes" id="UP001437256"/>
    </source>
</evidence>
<dbReference type="InterPro" id="IPR036397">
    <property type="entry name" value="RNaseH_sf"/>
</dbReference>
<dbReference type="Gene3D" id="3.30.420.10">
    <property type="entry name" value="Ribonuclease H-like superfamily/Ribonuclease H"/>
    <property type="match status" value="1"/>
</dbReference>
<evidence type="ECO:0000256" key="1">
    <source>
        <dbReference type="ARBA" id="ARBA00022884"/>
    </source>
</evidence>
<dbReference type="PANTHER" id="PTHR46791:SF5">
    <property type="entry name" value="CLR5 DOMAIN-CONTAINING PROTEIN-RELATED"/>
    <property type="match status" value="1"/>
</dbReference>